<comment type="caution">
    <text evidence="12">The sequence shown here is derived from an EMBL/GenBank/DDBJ whole genome shotgun (WGS) entry which is preliminary data.</text>
</comment>
<evidence type="ECO:0000256" key="2">
    <source>
        <dbReference type="ARBA" id="ARBA00004922"/>
    </source>
</evidence>
<evidence type="ECO:0000256" key="6">
    <source>
        <dbReference type="ARBA" id="ARBA00022968"/>
    </source>
</evidence>
<gene>
    <name evidence="12" type="ORF">Q7C36_012337</name>
</gene>
<comment type="subcellular location">
    <subcellularLocation>
        <location evidence="1">Golgi apparatus membrane</location>
        <topology evidence="1">Single-pass type II membrane protein</topology>
    </subcellularLocation>
</comment>
<evidence type="ECO:0000256" key="5">
    <source>
        <dbReference type="ARBA" id="ARBA00022692"/>
    </source>
</evidence>
<evidence type="ECO:0000256" key="1">
    <source>
        <dbReference type="ARBA" id="ARBA00004323"/>
    </source>
</evidence>
<evidence type="ECO:0000256" key="7">
    <source>
        <dbReference type="ARBA" id="ARBA00022989"/>
    </source>
</evidence>
<organism evidence="12 13">
    <name type="scientific">Tachysurus vachellii</name>
    <name type="common">Darkbarbel catfish</name>
    <name type="synonym">Pelteobagrus vachellii</name>
    <dbReference type="NCBI Taxonomy" id="175792"/>
    <lineage>
        <taxon>Eukaryota</taxon>
        <taxon>Metazoa</taxon>
        <taxon>Chordata</taxon>
        <taxon>Craniata</taxon>
        <taxon>Vertebrata</taxon>
        <taxon>Euteleostomi</taxon>
        <taxon>Actinopterygii</taxon>
        <taxon>Neopterygii</taxon>
        <taxon>Teleostei</taxon>
        <taxon>Ostariophysi</taxon>
        <taxon>Siluriformes</taxon>
        <taxon>Bagridae</taxon>
        <taxon>Tachysurus</taxon>
    </lineage>
</organism>
<dbReference type="PANTHER" id="PTHR19297">
    <property type="entry name" value="GLYCOSYLTRANSFERASE 14 FAMILY MEMBER"/>
    <property type="match status" value="1"/>
</dbReference>
<keyword evidence="3" id="KW-0328">Glycosyltransferase</keyword>
<evidence type="ECO:0000256" key="11">
    <source>
        <dbReference type="SAM" id="Phobius"/>
    </source>
</evidence>
<keyword evidence="6" id="KW-0735">Signal-anchor</keyword>
<keyword evidence="5 11" id="KW-0812">Transmembrane</keyword>
<keyword evidence="7 11" id="KW-1133">Transmembrane helix</keyword>
<reference evidence="12" key="1">
    <citation type="submission" date="2023-08" db="EMBL/GenBank/DDBJ databases">
        <title>Pelteobagrus vachellii genome.</title>
        <authorList>
            <person name="Liu H."/>
        </authorList>
    </citation>
    <scope>NUCLEOTIDE SEQUENCE</scope>
    <source>
        <strain evidence="12">PRFRI_2022a</strain>
        <tissue evidence="12">Muscle</tissue>
    </source>
</reference>
<dbReference type="InterPro" id="IPR003406">
    <property type="entry name" value="Glyco_trans_14"/>
</dbReference>
<comment type="similarity">
    <text evidence="10">Belongs to the glycosyltransferase 14 family.</text>
</comment>
<keyword evidence="13" id="KW-1185">Reference proteome</keyword>
<keyword evidence="4" id="KW-0808">Transferase</keyword>
<dbReference type="PANTHER" id="PTHR19297:SF96">
    <property type="entry name" value="BETA-1,3-GALACTOSYL-O-GLYCOSYL-GLYCOPROTEIN BETA-1,6-N-ACETYLGLUCOSAMINYLTRANSFERASE"/>
    <property type="match status" value="1"/>
</dbReference>
<dbReference type="GO" id="GO:0003829">
    <property type="term" value="F:beta-1,3-galactosyl-O-glycosyl-glycoprotein beta-1,6-N-acetylglucosaminyltransferase activity"/>
    <property type="evidence" value="ECO:0007669"/>
    <property type="project" value="TreeGrafter"/>
</dbReference>
<protein>
    <recommendedName>
        <fullName evidence="14">Beta-1,3-galactosyl-O-glycosyl-glycoprotein beta-1,6-N-acetylglucosaminyltransferase</fullName>
    </recommendedName>
</protein>
<comment type="pathway">
    <text evidence="2">Protein modification; protein glycosylation.</text>
</comment>
<dbReference type="Proteomes" id="UP001187315">
    <property type="component" value="Unassembled WGS sequence"/>
</dbReference>
<evidence type="ECO:0000313" key="13">
    <source>
        <dbReference type="Proteomes" id="UP001187315"/>
    </source>
</evidence>
<evidence type="ECO:0000256" key="9">
    <source>
        <dbReference type="ARBA" id="ARBA00023180"/>
    </source>
</evidence>
<dbReference type="GO" id="GO:0000139">
    <property type="term" value="C:Golgi membrane"/>
    <property type="evidence" value="ECO:0007669"/>
    <property type="project" value="UniProtKB-SubCell"/>
</dbReference>
<evidence type="ECO:0000256" key="3">
    <source>
        <dbReference type="ARBA" id="ARBA00022676"/>
    </source>
</evidence>
<dbReference type="EMBL" id="JAVHJS010000012">
    <property type="protein sequence ID" value="KAK2840758.1"/>
    <property type="molecule type" value="Genomic_DNA"/>
</dbReference>
<evidence type="ECO:0008006" key="14">
    <source>
        <dbReference type="Google" id="ProtNLM"/>
    </source>
</evidence>
<evidence type="ECO:0000313" key="12">
    <source>
        <dbReference type="EMBL" id="KAK2840758.1"/>
    </source>
</evidence>
<keyword evidence="9" id="KW-0325">Glycoprotein</keyword>
<accession>A0AA88MMH1</accession>
<feature type="transmembrane region" description="Helical" evidence="11">
    <location>
        <begin position="15"/>
        <end position="33"/>
    </location>
</feature>
<dbReference type="AlphaFoldDB" id="A0AA88MMH1"/>
<sequence>MALINRAKQRGCKKLLLSGAWLCALVLFISLIVHKKSKVHYRSLMFRNDETPEDECDCNKILQGDPDEIKHAKILTITKNFKKITQITDEQYVKQTEDCETFLRTRKYIPFPMSVEEEAFPVAYSIVVHHKVQNFERLLRSIYSPQNLYCIHVDKKASQSTTKAINAIVSCIENVFLASQIEDVVYASWSRVQADINCMKDLYQVSSRWKYFINLCGQDFPIKTNLEIVHALKALGGANSLETEITPPHKMYRWKKRHQLINGIIQTTSQDKNLPPFGIKIFTGGAYIVVSRDFVRYVLEDPKAQVLMSWLNDTYSPDEIIWATLQRIPGVPGFLHAHPKYDITDIYSISRIIKWAAHEGEVDALYPACQGIHIRAVCVYGVGDLQWILKQRHLFANKFDTDFDPIAIRCLEKYLRHKALKSIIN</sequence>
<dbReference type="Pfam" id="PF02485">
    <property type="entry name" value="Branch"/>
    <property type="match status" value="1"/>
</dbReference>
<keyword evidence="8 11" id="KW-0472">Membrane</keyword>
<name>A0AA88MMH1_TACVA</name>
<evidence type="ECO:0000256" key="4">
    <source>
        <dbReference type="ARBA" id="ARBA00022679"/>
    </source>
</evidence>
<proteinExistence type="inferred from homology"/>
<evidence type="ECO:0000256" key="10">
    <source>
        <dbReference type="ARBA" id="ARBA00038150"/>
    </source>
</evidence>
<evidence type="ECO:0000256" key="8">
    <source>
        <dbReference type="ARBA" id="ARBA00023136"/>
    </source>
</evidence>